<dbReference type="RefSeq" id="XP_066804191.1">
    <property type="nucleotide sequence ID" value="XM_066945502.1"/>
</dbReference>
<feature type="region of interest" description="Disordered" evidence="1">
    <location>
        <begin position="233"/>
        <end position="291"/>
    </location>
</feature>
<sequence>MFEEDFERCFICQQPCKGLYCSSECRLRDQGTLSNTVPAHFGPAKITSQLPPSLSPHVRPTNSVGLSPRNPPQHRSTSNGTSSGSSSVSSSPLQSPRTNVSEADSPKKDTFNLPPPAYPSKQIGNMSNSIPMKIPALVPRAVPTLPSSHTPGSHGSTIYPTGASIDTLRFGRKPSAINSVTSPNLHPRCACGLPAGHKGRSASKDRADLLDSGFSRLSLDPVVVAPSATGRSLRNVSEPAIPPFRASGNTRVQSDSVTPEPVASGSLLSRSRSDPIPPSPKGQRRSVPPAPVVASTVNQNVITPSQRLSAVAPVSPIFPVNASVSRSTRISPNALDVTPYESPRRGRSRERQEHQIGQITPNAILNPPAEREQAPSRSRTRQSSRRRSDDRERERGRKFELSRDRENGKGRRSPKRADVPQILPSWSRRTSMSDHRPLGDGVSPAMRRTTSGEKKTKSPLSDYAGRDEAEEHSRKKENLKRATEQLGQVFGVAAG</sequence>
<feature type="compositionally biased region" description="Polar residues" evidence="1">
    <location>
        <begin position="92"/>
        <end position="102"/>
    </location>
</feature>
<dbReference type="Proteomes" id="UP001388673">
    <property type="component" value="Unassembled WGS sequence"/>
</dbReference>
<evidence type="ECO:0000313" key="2">
    <source>
        <dbReference type="EMBL" id="KAK8861566.1"/>
    </source>
</evidence>
<feature type="compositionally biased region" description="Basic and acidic residues" evidence="1">
    <location>
        <begin position="464"/>
        <end position="480"/>
    </location>
</feature>
<dbReference type="GeneID" id="92179647"/>
<keyword evidence="3" id="KW-1185">Reference proteome</keyword>
<proteinExistence type="predicted"/>
<name>A0AAW0Z0Z6_9TREE</name>
<feature type="compositionally biased region" description="Polar residues" evidence="1">
    <location>
        <begin position="247"/>
        <end position="257"/>
    </location>
</feature>
<gene>
    <name evidence="2" type="ORF">IAR55_002388</name>
</gene>
<dbReference type="EMBL" id="JBCAWK010000004">
    <property type="protein sequence ID" value="KAK8861566.1"/>
    <property type="molecule type" value="Genomic_DNA"/>
</dbReference>
<reference evidence="2 3" key="1">
    <citation type="journal article" date="2024" name="bioRxiv">
        <title>Comparative genomics of Cryptococcus and Kwoniella reveals pathogenesis evolution and contrasting karyotype dynamics via intercentromeric recombination or chromosome fusion.</title>
        <authorList>
            <person name="Coelho M.A."/>
            <person name="David-Palma M."/>
            <person name="Shea T."/>
            <person name="Bowers K."/>
            <person name="McGinley-Smith S."/>
            <person name="Mohammad A.W."/>
            <person name="Gnirke A."/>
            <person name="Yurkov A.M."/>
            <person name="Nowrousian M."/>
            <person name="Sun S."/>
            <person name="Cuomo C.A."/>
            <person name="Heitman J."/>
        </authorList>
    </citation>
    <scope>NUCLEOTIDE SEQUENCE [LARGE SCALE GENOMIC DNA]</scope>
    <source>
        <strain evidence="2 3">CBS 13917</strain>
    </source>
</reference>
<feature type="compositionally biased region" description="Low complexity" evidence="1">
    <location>
        <begin position="76"/>
        <end position="91"/>
    </location>
</feature>
<accession>A0AAW0Z0Z6</accession>
<dbReference type="KEGG" id="kne:92179647"/>
<comment type="caution">
    <text evidence="2">The sequence shown here is derived from an EMBL/GenBank/DDBJ whole genome shotgun (WGS) entry which is preliminary data.</text>
</comment>
<organism evidence="2 3">
    <name type="scientific">Kwoniella newhampshirensis</name>
    <dbReference type="NCBI Taxonomy" id="1651941"/>
    <lineage>
        <taxon>Eukaryota</taxon>
        <taxon>Fungi</taxon>
        <taxon>Dikarya</taxon>
        <taxon>Basidiomycota</taxon>
        <taxon>Agaricomycotina</taxon>
        <taxon>Tremellomycetes</taxon>
        <taxon>Tremellales</taxon>
        <taxon>Cryptococcaceae</taxon>
        <taxon>Kwoniella</taxon>
    </lineage>
</organism>
<feature type="region of interest" description="Disordered" evidence="1">
    <location>
        <begin position="334"/>
        <end position="480"/>
    </location>
</feature>
<feature type="compositionally biased region" description="Basic and acidic residues" evidence="1">
    <location>
        <begin position="386"/>
        <end position="409"/>
    </location>
</feature>
<feature type="region of interest" description="Disordered" evidence="1">
    <location>
        <begin position="44"/>
        <end position="126"/>
    </location>
</feature>
<evidence type="ECO:0000256" key="1">
    <source>
        <dbReference type="SAM" id="MobiDB-lite"/>
    </source>
</evidence>
<dbReference type="AlphaFoldDB" id="A0AAW0Z0Z6"/>
<evidence type="ECO:0000313" key="3">
    <source>
        <dbReference type="Proteomes" id="UP001388673"/>
    </source>
</evidence>
<protein>
    <submittedName>
        <fullName evidence="2">Uncharacterized protein</fullName>
    </submittedName>
</protein>